<reference evidence="2" key="2">
    <citation type="submission" date="2023-12" db="EMBL/GenBank/DDBJ databases">
        <authorList>
            <person name="Sun Q."/>
            <person name="Inoue M."/>
        </authorList>
    </citation>
    <scope>NUCLEOTIDE SEQUENCE</scope>
    <source>
        <strain evidence="2">JCM 12289</strain>
    </source>
</reference>
<evidence type="ECO:0008006" key="4">
    <source>
        <dbReference type="Google" id="ProtNLM"/>
    </source>
</evidence>
<dbReference type="PROSITE" id="PS51318">
    <property type="entry name" value="TAT"/>
    <property type="match status" value="1"/>
</dbReference>
<dbReference type="Proteomes" id="UP001500962">
    <property type="component" value="Unassembled WGS sequence"/>
</dbReference>
<feature type="region of interest" description="Disordered" evidence="1">
    <location>
        <begin position="600"/>
        <end position="628"/>
    </location>
</feature>
<feature type="region of interest" description="Disordered" evidence="1">
    <location>
        <begin position="685"/>
        <end position="712"/>
    </location>
</feature>
<evidence type="ECO:0000313" key="2">
    <source>
        <dbReference type="EMBL" id="GAA0455896.1"/>
    </source>
</evidence>
<dbReference type="EMBL" id="BAAADN010000018">
    <property type="protein sequence ID" value="GAA0455896.1"/>
    <property type="molecule type" value="Genomic_DNA"/>
</dbReference>
<dbReference type="SUPFAM" id="SSF51126">
    <property type="entry name" value="Pectin lyase-like"/>
    <property type="match status" value="1"/>
</dbReference>
<dbReference type="InterPro" id="IPR006311">
    <property type="entry name" value="TAT_signal"/>
</dbReference>
<gene>
    <name evidence="2" type="ORF">GCM10008985_09740</name>
</gene>
<reference evidence="2" key="1">
    <citation type="journal article" date="2014" name="Int. J. Syst. Evol. Microbiol.">
        <title>Complete genome sequence of Corynebacterium casei LMG S-19264T (=DSM 44701T), isolated from a smear-ripened cheese.</title>
        <authorList>
            <consortium name="US DOE Joint Genome Institute (JGI-PGF)"/>
            <person name="Walter F."/>
            <person name="Albersmeier A."/>
            <person name="Kalinowski J."/>
            <person name="Ruckert C."/>
        </authorList>
    </citation>
    <scope>NUCLEOTIDE SEQUENCE</scope>
    <source>
        <strain evidence="2">JCM 12289</strain>
    </source>
</reference>
<proteinExistence type="predicted"/>
<feature type="region of interest" description="Disordered" evidence="1">
    <location>
        <begin position="942"/>
        <end position="967"/>
    </location>
</feature>
<feature type="compositionally biased region" description="Polar residues" evidence="1">
    <location>
        <begin position="698"/>
        <end position="712"/>
    </location>
</feature>
<comment type="caution">
    <text evidence="2">The sequence shown here is derived from an EMBL/GenBank/DDBJ whole genome shotgun (WGS) entry which is preliminary data.</text>
</comment>
<accession>A0AAV3SDM9</accession>
<dbReference type="AlphaFoldDB" id="A0AAV3SDM9"/>
<name>A0AAV3SDM9_HALDO</name>
<evidence type="ECO:0000256" key="1">
    <source>
        <dbReference type="SAM" id="MobiDB-lite"/>
    </source>
</evidence>
<feature type="region of interest" description="Disordered" evidence="1">
    <location>
        <begin position="857"/>
        <end position="879"/>
    </location>
</feature>
<feature type="region of interest" description="Disordered" evidence="1">
    <location>
        <begin position="771"/>
        <end position="797"/>
    </location>
</feature>
<protein>
    <recommendedName>
        <fullName evidence="4">Right-handed parallel beta-helix repeat-containing protein</fullName>
    </recommendedName>
</protein>
<feature type="region of interest" description="Disordered" evidence="1">
    <location>
        <begin position="1"/>
        <end position="22"/>
    </location>
</feature>
<feature type="compositionally biased region" description="Polar residues" evidence="1">
    <location>
        <begin position="952"/>
        <end position="967"/>
    </location>
</feature>
<feature type="compositionally biased region" description="Polar residues" evidence="1">
    <location>
        <begin position="613"/>
        <end position="628"/>
    </location>
</feature>
<feature type="compositionally biased region" description="Polar residues" evidence="1">
    <location>
        <begin position="868"/>
        <end position="879"/>
    </location>
</feature>
<evidence type="ECO:0000313" key="3">
    <source>
        <dbReference type="Proteomes" id="UP001500962"/>
    </source>
</evidence>
<feature type="compositionally biased region" description="Polar residues" evidence="1">
    <location>
        <begin position="783"/>
        <end position="797"/>
    </location>
</feature>
<feature type="compositionally biased region" description="Polar residues" evidence="1">
    <location>
        <begin position="530"/>
        <end position="543"/>
    </location>
</feature>
<feature type="region of interest" description="Disordered" evidence="1">
    <location>
        <begin position="516"/>
        <end position="543"/>
    </location>
</feature>
<dbReference type="InterPro" id="IPR011050">
    <property type="entry name" value="Pectin_lyase_fold/virulence"/>
</dbReference>
<sequence>MPNAVMLRSDGNREGETVGENTSLSVDRRSYLKLAGVAAGSASMLSGAASAAFTRRGIKFKRTVDMVADAGCDPTGNEPCDSKIRNAADDHTLLKFPPGEYKITEKNVILNTTNLGFLGEGDVRFTVPERYNEKMFVVEDGTGLLFENIDVDLRAAGATPGLHFGVDDDLEVHDVEYLGQGIHPNSDPRGGGNGNPAVTYALYPIIRSPDGTGTVSNVVAKNDGLMGAYNHGNGRVGVWIGISHKGTVTLKNCQFEGFPNNGLYCSRTGGAVQVEGGVFRNNDITQVRLSSSDSYVKNAVITADFDNSNSPNPGDTLNSRGVRFEAGKFGYRGASVENCDITIASTPHSSGGVVVGSDGADHAIRNTRIKVDVDSIRGVYAKAPVGFGNRGPPPKPHSTTLENVSVTGSASGADAVRIDQRDDSVVKGCCIDQNGGNRHGVRLVDSDGSKVVNSTIDVNGQRVVEDNTWVRTRNIDASGSCPTPNQGGGRLPHTLTIEGTGSRADYTFTVKGDLEKSTANGADRNDDDTISGQTASGHTSTGLDSYTFSGELVAFDLDGEAAVTLDGQSAHVGQRPDHVLTIEGTGSRADYEFTVSSNLSKSTANGADRNGDDTISGQTASGHTSTGLDSYTFSGELKRFVLDGEATVTVDGEPAHVGQRPDHVLTIEGTGSRADYEFTVSSNLSKSTANGADRNGADTISGQTASGHTSTGLDSYTFSGELERFVLDGEATVTVDGEPAHVGQRSDHVLTIEGTGSRADYEFTVGSDLSKSTANGADRNGHDTISGQTASGHTSTGLDSYTFSGELERFDLDGEATVTLDGEPVDVNQSSDHVLTIEGMGSRANYTFTVGSDLSKSTANGADRNGHDTISGQTASGHTSTGLDSYTFSGELVAFDLDGEATVTLDGKPAHVGQRPDHVLTIEGSGSRADYEFTVENDLAKSTANGADRNSADTISGQTASGHTSTGLDSYTFSGSIKRLNLNGSADVLLDGNRIDPTRY</sequence>
<organism evidence="2 3">
    <name type="scientific">Halococcus dombrowskii</name>
    <dbReference type="NCBI Taxonomy" id="179637"/>
    <lineage>
        <taxon>Archaea</taxon>
        <taxon>Methanobacteriati</taxon>
        <taxon>Methanobacteriota</taxon>
        <taxon>Stenosarchaea group</taxon>
        <taxon>Halobacteria</taxon>
        <taxon>Halobacteriales</taxon>
        <taxon>Halococcaceae</taxon>
        <taxon>Halococcus</taxon>
    </lineage>
</organism>